<evidence type="ECO:0000313" key="3">
    <source>
        <dbReference type="Proteomes" id="UP000283509"/>
    </source>
</evidence>
<name>A0A423SVJ0_PENVA</name>
<gene>
    <name evidence="2" type="ORF">C7M84_013623</name>
</gene>
<keyword evidence="1" id="KW-0732">Signal</keyword>
<reference evidence="2 3" key="1">
    <citation type="submission" date="2018-04" db="EMBL/GenBank/DDBJ databases">
        <authorList>
            <person name="Zhang X."/>
            <person name="Yuan J."/>
            <person name="Li F."/>
            <person name="Xiang J."/>
        </authorList>
    </citation>
    <scope>NUCLEOTIDE SEQUENCE [LARGE SCALE GENOMIC DNA]</scope>
    <source>
        <tissue evidence="2">Muscle</tissue>
    </source>
</reference>
<dbReference type="EMBL" id="QCYY01002703">
    <property type="protein sequence ID" value="ROT68237.1"/>
    <property type="molecule type" value="Genomic_DNA"/>
</dbReference>
<protein>
    <submittedName>
        <fullName evidence="2">Uncharacterized protein</fullName>
    </submittedName>
</protein>
<dbReference type="Proteomes" id="UP000283509">
    <property type="component" value="Unassembled WGS sequence"/>
</dbReference>
<dbReference type="AlphaFoldDB" id="A0A423SVJ0"/>
<proteinExistence type="predicted"/>
<sequence>MKAVLLLVALSLGLASGEPAWCTCAPFVSFEHSEIMVYNSHETTINDCVNDVIVCRNYCTNYFGTTTNNGDLWFYTSGNTVGGHLCDYVFKNDLMPFLMHKTVHGYYQVCGGAWRYGEVSSSEALCCELGEQTHCTEL</sequence>
<reference evidence="2 3" key="2">
    <citation type="submission" date="2019-01" db="EMBL/GenBank/DDBJ databases">
        <title>The decoding of complex shrimp genome reveals the adaptation for benthos swimmer, frequently molting mechanism and breeding impact on genome.</title>
        <authorList>
            <person name="Sun Y."/>
            <person name="Gao Y."/>
            <person name="Yu Y."/>
        </authorList>
    </citation>
    <scope>NUCLEOTIDE SEQUENCE [LARGE SCALE GENOMIC DNA]</scope>
    <source>
        <tissue evidence="2">Muscle</tissue>
    </source>
</reference>
<evidence type="ECO:0000313" key="2">
    <source>
        <dbReference type="EMBL" id="ROT68237.1"/>
    </source>
</evidence>
<accession>A0A423SVJ0</accession>
<organism evidence="2 3">
    <name type="scientific">Penaeus vannamei</name>
    <name type="common">Whiteleg shrimp</name>
    <name type="synonym">Litopenaeus vannamei</name>
    <dbReference type="NCBI Taxonomy" id="6689"/>
    <lineage>
        <taxon>Eukaryota</taxon>
        <taxon>Metazoa</taxon>
        <taxon>Ecdysozoa</taxon>
        <taxon>Arthropoda</taxon>
        <taxon>Crustacea</taxon>
        <taxon>Multicrustacea</taxon>
        <taxon>Malacostraca</taxon>
        <taxon>Eumalacostraca</taxon>
        <taxon>Eucarida</taxon>
        <taxon>Decapoda</taxon>
        <taxon>Dendrobranchiata</taxon>
        <taxon>Penaeoidea</taxon>
        <taxon>Penaeidae</taxon>
        <taxon>Penaeus</taxon>
    </lineage>
</organism>
<dbReference type="OrthoDB" id="6349430at2759"/>
<comment type="caution">
    <text evidence="2">The sequence shown here is derived from an EMBL/GenBank/DDBJ whole genome shotgun (WGS) entry which is preliminary data.</text>
</comment>
<evidence type="ECO:0000256" key="1">
    <source>
        <dbReference type="SAM" id="SignalP"/>
    </source>
</evidence>
<keyword evidence="3" id="KW-1185">Reference proteome</keyword>
<feature type="signal peptide" evidence="1">
    <location>
        <begin position="1"/>
        <end position="17"/>
    </location>
</feature>
<feature type="chain" id="PRO_5019269540" evidence="1">
    <location>
        <begin position="18"/>
        <end position="138"/>
    </location>
</feature>